<feature type="domain" description="Flagella basal body P-ring formation protein FlgA SAF" evidence="1">
    <location>
        <begin position="217"/>
        <end position="338"/>
    </location>
</feature>
<protein>
    <recommendedName>
        <fullName evidence="1">Flagella basal body P-ring formation protein FlgA SAF domain-containing protein</fullName>
    </recommendedName>
</protein>
<dbReference type="PROSITE" id="PS51257">
    <property type="entry name" value="PROKAR_LIPOPROTEIN"/>
    <property type="match status" value="1"/>
</dbReference>
<dbReference type="InterPro" id="IPR017585">
    <property type="entry name" value="SAF_FlgA"/>
</dbReference>
<dbReference type="InterPro" id="IPR039246">
    <property type="entry name" value="Flagellar_FlgA"/>
</dbReference>
<gene>
    <name evidence="2" type="ORF">METZ01_LOCUS176936</name>
</gene>
<proteinExistence type="predicted"/>
<organism evidence="2">
    <name type="scientific">marine metagenome</name>
    <dbReference type="NCBI Taxonomy" id="408172"/>
    <lineage>
        <taxon>unclassified sequences</taxon>
        <taxon>metagenomes</taxon>
        <taxon>ecological metagenomes</taxon>
    </lineage>
</organism>
<dbReference type="NCBIfam" id="TIGR03170">
    <property type="entry name" value="flgA_cterm"/>
    <property type="match status" value="1"/>
</dbReference>
<evidence type="ECO:0000313" key="2">
    <source>
        <dbReference type="EMBL" id="SVB24082.1"/>
    </source>
</evidence>
<dbReference type="PANTHER" id="PTHR36307:SF1">
    <property type="entry name" value="FLAGELLA BASAL BODY P-RING FORMATION PROTEIN FLGA"/>
    <property type="match status" value="1"/>
</dbReference>
<dbReference type="Gene3D" id="2.30.30.760">
    <property type="match status" value="1"/>
</dbReference>
<dbReference type="GO" id="GO:0044780">
    <property type="term" value="P:bacterial-type flagellum assembly"/>
    <property type="evidence" value="ECO:0007669"/>
    <property type="project" value="InterPro"/>
</dbReference>
<dbReference type="Pfam" id="PF13144">
    <property type="entry name" value="ChapFlgA"/>
    <property type="match status" value="1"/>
</dbReference>
<evidence type="ECO:0000259" key="1">
    <source>
        <dbReference type="Pfam" id="PF13144"/>
    </source>
</evidence>
<accession>A0A382CE24</accession>
<name>A0A382CE24_9ZZZZ</name>
<sequence>MDRLHLRTCGLLVVSLAVFSFFACGAASAGQIKITFVDKVEVDGSSILIGDICREIEGAQLTENQIEIIRSLRLKTSPLVGRPPVVIDAGFIGNSLGIAKSVLREIGLDPSSFDISKNTKVLVSRKSLLVSSQELIGFAQSALLEELTQRFDGGEYQVEVDTSVPNLSLPTGKLGFSLRRLRSQFLAGHINVYLDISIDGVNRKSVKIPFSVKLTTKILIAMKNFTKDDPLDIKDFEGSTRTLDQARLTPVQATQLKQIRANRRVSKGTVLTSNMVERIPKILSGKLVTIVANFNGVRVKSAGRALIDGFIGQEISVKNRLSNKVIVGIVTPNGDVQVAVR</sequence>
<dbReference type="AlphaFoldDB" id="A0A382CE24"/>
<reference evidence="2" key="1">
    <citation type="submission" date="2018-05" db="EMBL/GenBank/DDBJ databases">
        <authorList>
            <person name="Lanie J.A."/>
            <person name="Ng W.-L."/>
            <person name="Kazmierczak K.M."/>
            <person name="Andrzejewski T.M."/>
            <person name="Davidsen T.M."/>
            <person name="Wayne K.J."/>
            <person name="Tettelin H."/>
            <person name="Glass J.I."/>
            <person name="Rusch D."/>
            <person name="Podicherti R."/>
            <person name="Tsui H.-C.T."/>
            <person name="Winkler M.E."/>
        </authorList>
    </citation>
    <scope>NUCLEOTIDE SEQUENCE</scope>
</reference>
<dbReference type="PANTHER" id="PTHR36307">
    <property type="entry name" value="FLAGELLA BASAL BODY P-RING FORMATION PROTEIN FLGA"/>
    <property type="match status" value="1"/>
</dbReference>
<dbReference type="EMBL" id="UINC01033971">
    <property type="protein sequence ID" value="SVB24082.1"/>
    <property type="molecule type" value="Genomic_DNA"/>
</dbReference>